<dbReference type="OrthoDB" id="8855468at2759"/>
<proteinExistence type="predicted"/>
<name>A0A9D3N501_9TELE</name>
<dbReference type="EMBL" id="JAHKSW010000028">
    <property type="protein sequence ID" value="KAG7314909.1"/>
    <property type="molecule type" value="Genomic_DNA"/>
</dbReference>
<dbReference type="Proteomes" id="UP000824219">
    <property type="component" value="Linkage Group LG28"/>
</dbReference>
<organism evidence="2 3">
    <name type="scientific">Hemibagrus wyckioides</name>
    <dbReference type="NCBI Taxonomy" id="337641"/>
    <lineage>
        <taxon>Eukaryota</taxon>
        <taxon>Metazoa</taxon>
        <taxon>Chordata</taxon>
        <taxon>Craniata</taxon>
        <taxon>Vertebrata</taxon>
        <taxon>Euteleostomi</taxon>
        <taxon>Actinopterygii</taxon>
        <taxon>Neopterygii</taxon>
        <taxon>Teleostei</taxon>
        <taxon>Ostariophysi</taxon>
        <taxon>Siluriformes</taxon>
        <taxon>Bagridae</taxon>
        <taxon>Hemibagrus</taxon>
    </lineage>
</organism>
<feature type="region of interest" description="Disordered" evidence="1">
    <location>
        <begin position="86"/>
        <end position="125"/>
    </location>
</feature>
<comment type="caution">
    <text evidence="2">The sequence shown here is derived from an EMBL/GenBank/DDBJ whole genome shotgun (WGS) entry which is preliminary data.</text>
</comment>
<feature type="compositionally biased region" description="Basic and acidic residues" evidence="1">
    <location>
        <begin position="450"/>
        <end position="461"/>
    </location>
</feature>
<keyword evidence="3" id="KW-1185">Reference proteome</keyword>
<feature type="compositionally biased region" description="Basic residues" evidence="1">
    <location>
        <begin position="480"/>
        <end position="496"/>
    </location>
</feature>
<accession>A0A9D3N501</accession>
<feature type="region of interest" description="Disordered" evidence="1">
    <location>
        <begin position="438"/>
        <end position="496"/>
    </location>
</feature>
<evidence type="ECO:0000256" key="1">
    <source>
        <dbReference type="SAM" id="MobiDB-lite"/>
    </source>
</evidence>
<feature type="compositionally biased region" description="Polar residues" evidence="1">
    <location>
        <begin position="1"/>
        <end position="14"/>
    </location>
</feature>
<evidence type="ECO:0000313" key="3">
    <source>
        <dbReference type="Proteomes" id="UP000824219"/>
    </source>
</evidence>
<protein>
    <submittedName>
        <fullName evidence="2">Uncharacterized protein</fullName>
    </submittedName>
</protein>
<feature type="region of interest" description="Disordered" evidence="1">
    <location>
        <begin position="1"/>
        <end position="32"/>
    </location>
</feature>
<gene>
    <name evidence="2" type="ORF">KOW79_022212</name>
</gene>
<dbReference type="AlphaFoldDB" id="A0A9D3N501"/>
<evidence type="ECO:0000313" key="2">
    <source>
        <dbReference type="EMBL" id="KAG7314909.1"/>
    </source>
</evidence>
<feature type="compositionally biased region" description="Basic and acidic residues" evidence="1">
    <location>
        <begin position="90"/>
        <end position="107"/>
    </location>
</feature>
<reference evidence="2 3" key="1">
    <citation type="submission" date="2021-06" db="EMBL/GenBank/DDBJ databases">
        <title>Chromosome-level genome assembly of the red-tail catfish (Hemibagrus wyckioides).</title>
        <authorList>
            <person name="Shao F."/>
        </authorList>
    </citation>
    <scope>NUCLEOTIDE SEQUENCE [LARGE SCALE GENOMIC DNA]</scope>
    <source>
        <strain evidence="2">EC202008001</strain>
        <tissue evidence="2">Blood</tissue>
    </source>
</reference>
<sequence length="496" mass="54957">MHIENTQKCSSTSDAVGESADEKSTVSGGGEEDVFSEHVQTKAMHVISSILHEAKEEVASLGSKHSESLDEITILASSVQASVSLKKEHHQLTSEHSEDSSSRRSSERVSVSSTKAVKANVSSTSAQGEEEQLHLDTCTEEIIAKILDLYRTQGQKQTSDLFQSTCTHLVCDVLVRNIQILAKRQKLRKTERSVCYRKLSRNLIRYLESAAWEIMHSVSRELEECLKAGSRNKTQTGLSRASNMSAFDHANIFAPFRLFGHVRNDVENIFSTVKEGRWPNKRAKMITQDSVFDRSSSHHGCLSRGFAGRLAGNKNSAVNQLKSLLSSDSSTGCHEPIIANAVSAILRNMTASNITRTFSQEERSRGRVFGARAISLLVHGFVPELLTHLDCYFSSTEFTQLAAQTEFCKGEVTANDEKAFTAAVRELTKSLTDFVVESSATPTRRPRNSKTLDELNAHSQERQLTSLDEEVSHSSARGSAGKKKKEKEKKKVHFIH</sequence>